<dbReference type="HAMAP" id="MF_00528">
    <property type="entry name" value="Maf"/>
    <property type="match status" value="1"/>
</dbReference>
<dbReference type="InterPro" id="IPR029001">
    <property type="entry name" value="ITPase-like_fam"/>
</dbReference>
<dbReference type="CDD" id="cd00555">
    <property type="entry name" value="Maf"/>
    <property type="match status" value="1"/>
</dbReference>
<keyword evidence="3" id="KW-0963">Cytoplasm</keyword>
<dbReference type="GO" id="GO:0009117">
    <property type="term" value="P:nucleotide metabolic process"/>
    <property type="evidence" value="ECO:0007669"/>
    <property type="project" value="UniProtKB-KW"/>
</dbReference>
<name>A0AAW9Q9F9_9CYAN</name>
<dbReference type="GO" id="GO:0047429">
    <property type="term" value="F:nucleoside triphosphate diphosphatase activity"/>
    <property type="evidence" value="ECO:0007669"/>
    <property type="project" value="UniProtKB-EC"/>
</dbReference>
<comment type="subcellular location">
    <subcellularLocation>
        <location evidence="3">Cytoplasm</location>
    </subcellularLocation>
</comment>
<evidence type="ECO:0000256" key="3">
    <source>
        <dbReference type="HAMAP-Rule" id="MF_00528"/>
    </source>
</evidence>
<dbReference type="AlphaFoldDB" id="A0AAW9Q9F9"/>
<protein>
    <recommendedName>
        <fullName evidence="3">Nucleoside triphosphate pyrophosphatase</fullName>
        <ecNumber evidence="3">3.6.1.9</ecNumber>
    </recommendedName>
    <alternativeName>
        <fullName evidence="3">Nucleotide pyrophosphatase</fullName>
        <shortName evidence="3">Nucleotide PPase</shortName>
    </alternativeName>
</protein>
<comment type="catalytic activity">
    <reaction evidence="3">
        <text>a 2'-deoxyribonucleoside 5'-triphosphate + H2O = a 2'-deoxyribonucleoside 5'-phosphate + diphosphate + H(+)</text>
        <dbReference type="Rhea" id="RHEA:44644"/>
        <dbReference type="ChEBI" id="CHEBI:15377"/>
        <dbReference type="ChEBI" id="CHEBI:15378"/>
        <dbReference type="ChEBI" id="CHEBI:33019"/>
        <dbReference type="ChEBI" id="CHEBI:61560"/>
        <dbReference type="ChEBI" id="CHEBI:65317"/>
        <dbReference type="EC" id="3.6.1.9"/>
    </reaction>
</comment>
<dbReference type="Gene3D" id="3.90.950.10">
    <property type="match status" value="1"/>
</dbReference>
<dbReference type="GO" id="GO:0005737">
    <property type="term" value="C:cytoplasm"/>
    <property type="evidence" value="ECO:0007669"/>
    <property type="project" value="UniProtKB-SubCell"/>
</dbReference>
<dbReference type="Pfam" id="PF02545">
    <property type="entry name" value="Maf"/>
    <property type="match status" value="1"/>
</dbReference>
<dbReference type="EMBL" id="JAZBJZ010000149">
    <property type="protein sequence ID" value="MEE3719611.1"/>
    <property type="molecule type" value="Genomic_DNA"/>
</dbReference>
<evidence type="ECO:0000313" key="4">
    <source>
        <dbReference type="EMBL" id="MEE3719611.1"/>
    </source>
</evidence>
<gene>
    <name evidence="4" type="ORF">V2H45_22990</name>
</gene>
<comment type="function">
    <text evidence="3">Nucleoside triphosphate pyrophosphatase. May have a dual role in cell division arrest and in preventing the incorporation of modified nucleotides into cellular nucleic acids.</text>
</comment>
<dbReference type="PANTHER" id="PTHR43213">
    <property type="entry name" value="BIFUNCTIONAL DTTP/UTP PYROPHOSPHATASE/METHYLTRANSFERASE PROTEIN-RELATED"/>
    <property type="match status" value="1"/>
</dbReference>
<organism evidence="4 5">
    <name type="scientific">Tumidithrix elongata BACA0141</name>
    <dbReference type="NCBI Taxonomy" id="2716417"/>
    <lineage>
        <taxon>Bacteria</taxon>
        <taxon>Bacillati</taxon>
        <taxon>Cyanobacteriota</taxon>
        <taxon>Cyanophyceae</taxon>
        <taxon>Pseudanabaenales</taxon>
        <taxon>Pseudanabaenaceae</taxon>
        <taxon>Tumidithrix</taxon>
        <taxon>Tumidithrix elongata</taxon>
    </lineage>
</organism>
<comment type="cofactor">
    <cofactor evidence="1 3">
        <name>a divalent metal cation</name>
        <dbReference type="ChEBI" id="CHEBI:60240"/>
    </cofactor>
</comment>
<dbReference type="Proteomes" id="UP001333818">
    <property type="component" value="Unassembled WGS sequence"/>
</dbReference>
<dbReference type="PANTHER" id="PTHR43213:SF5">
    <property type="entry name" value="BIFUNCTIONAL DTTP_UTP PYROPHOSPHATASE_METHYLTRANSFERASE PROTEIN-RELATED"/>
    <property type="match status" value="1"/>
</dbReference>
<comment type="caution">
    <text evidence="4">The sequence shown here is derived from an EMBL/GenBank/DDBJ whole genome shotgun (WGS) entry which is preliminary data.</text>
</comment>
<dbReference type="SUPFAM" id="SSF52972">
    <property type="entry name" value="ITPase-like"/>
    <property type="match status" value="1"/>
</dbReference>
<feature type="active site" description="Proton acceptor" evidence="3">
    <location>
        <position position="76"/>
    </location>
</feature>
<dbReference type="InterPro" id="IPR003697">
    <property type="entry name" value="Maf-like"/>
</dbReference>
<keyword evidence="3" id="KW-0546">Nucleotide metabolism</keyword>
<dbReference type="EC" id="3.6.1.9" evidence="3"/>
<comment type="similarity">
    <text evidence="3">Belongs to the Maf family.</text>
</comment>
<keyword evidence="5" id="KW-1185">Reference proteome</keyword>
<comment type="caution">
    <text evidence="3">Lacks conserved residue(s) required for the propagation of feature annotation.</text>
</comment>
<evidence type="ECO:0000256" key="2">
    <source>
        <dbReference type="ARBA" id="ARBA00022801"/>
    </source>
</evidence>
<evidence type="ECO:0000256" key="1">
    <source>
        <dbReference type="ARBA" id="ARBA00001968"/>
    </source>
</evidence>
<evidence type="ECO:0000313" key="5">
    <source>
        <dbReference type="Proteomes" id="UP001333818"/>
    </source>
</evidence>
<sequence>MTEFSSPLFVLASGSPTRKQLLENAGIHPVVCVSNFDESQVTLTDPAELVQVLARSKAESVVSQFAGKHALIMGCDSVLSVDGEIYGKPENRAKAIAMWQKMRGYKGELYTGHSLIDVQRQRTFVRYALTTVYFADATDLEISSYVDTGEPLACAGCFALERLGGLLVERLEGCHTNVLGLSLPLLRQMLRSLGYSLQFEAQGTVIRRHPL</sequence>
<reference evidence="4" key="1">
    <citation type="submission" date="2024-01" db="EMBL/GenBank/DDBJ databases">
        <title>Bank of Algae and Cyanobacteria of the Azores (BACA) strain genomes.</title>
        <authorList>
            <person name="Luz R."/>
            <person name="Cordeiro R."/>
            <person name="Fonseca A."/>
            <person name="Goncalves V."/>
        </authorList>
    </citation>
    <scope>NUCLEOTIDE SEQUENCE</scope>
    <source>
        <strain evidence="4">BACA0141</strain>
    </source>
</reference>
<dbReference type="RefSeq" id="WP_330486047.1">
    <property type="nucleotide sequence ID" value="NZ_JAZBJZ010000149.1"/>
</dbReference>
<comment type="catalytic activity">
    <reaction evidence="3">
        <text>a ribonucleoside 5'-triphosphate + H2O = a ribonucleoside 5'-phosphate + diphosphate + H(+)</text>
        <dbReference type="Rhea" id="RHEA:23996"/>
        <dbReference type="ChEBI" id="CHEBI:15377"/>
        <dbReference type="ChEBI" id="CHEBI:15378"/>
        <dbReference type="ChEBI" id="CHEBI:33019"/>
        <dbReference type="ChEBI" id="CHEBI:58043"/>
        <dbReference type="ChEBI" id="CHEBI:61557"/>
        <dbReference type="EC" id="3.6.1.9"/>
    </reaction>
</comment>
<dbReference type="NCBIfam" id="TIGR00172">
    <property type="entry name" value="maf"/>
    <property type="match status" value="1"/>
</dbReference>
<accession>A0AAW9Q9F9</accession>
<proteinExistence type="inferred from homology"/>
<keyword evidence="2 3" id="KW-0378">Hydrolase</keyword>
<dbReference type="PIRSF" id="PIRSF006305">
    <property type="entry name" value="Maf"/>
    <property type="match status" value="1"/>
</dbReference>